<comment type="subcellular location">
    <subcellularLocation>
        <location evidence="1">Nucleus</location>
    </subcellularLocation>
</comment>
<dbReference type="SMART" id="SM00913">
    <property type="entry name" value="IBN_N"/>
    <property type="match status" value="1"/>
</dbReference>
<evidence type="ECO:0000256" key="1">
    <source>
        <dbReference type="ARBA" id="ARBA00004123"/>
    </source>
</evidence>
<dbReference type="GeneID" id="39870991"/>
<dbReference type="GO" id="GO:0005635">
    <property type="term" value="C:nuclear envelope"/>
    <property type="evidence" value="ECO:0007669"/>
    <property type="project" value="TreeGrafter"/>
</dbReference>
<dbReference type="InterPro" id="IPR016024">
    <property type="entry name" value="ARM-type_fold"/>
</dbReference>
<feature type="domain" description="Importin N-terminal" evidence="6">
    <location>
        <begin position="28"/>
        <end position="100"/>
    </location>
</feature>
<dbReference type="Proteomes" id="UP000219813">
    <property type="component" value="Chromosome 13"/>
</dbReference>
<feature type="transmembrane region" description="Helical" evidence="5">
    <location>
        <begin position="1373"/>
        <end position="1390"/>
    </location>
</feature>
<dbReference type="PANTHER" id="PTHR10997">
    <property type="entry name" value="IMPORTIN-7, 8, 11"/>
    <property type="match status" value="1"/>
</dbReference>
<dbReference type="GO" id="GO:0005829">
    <property type="term" value="C:cytosol"/>
    <property type="evidence" value="ECO:0007669"/>
    <property type="project" value="TreeGrafter"/>
</dbReference>
<dbReference type="InterPro" id="IPR001494">
    <property type="entry name" value="Importin-beta_N"/>
</dbReference>
<keyword evidence="5" id="KW-1133">Transmembrane helix</keyword>
<evidence type="ECO:0000313" key="7">
    <source>
        <dbReference type="EMBL" id="SCP02633.1"/>
    </source>
</evidence>
<evidence type="ECO:0000313" key="8">
    <source>
        <dbReference type="Proteomes" id="UP000219813"/>
    </source>
</evidence>
<name>A0A1D3TCP2_PLAMA</name>
<dbReference type="InterPro" id="IPR011989">
    <property type="entry name" value="ARM-like"/>
</dbReference>
<dbReference type="OrthoDB" id="361693at2759"/>
<feature type="transmembrane region" description="Helical" evidence="5">
    <location>
        <begin position="1148"/>
        <end position="1168"/>
    </location>
</feature>
<dbReference type="OMA" id="EHILCMI"/>
<feature type="compositionally biased region" description="Low complexity" evidence="4">
    <location>
        <begin position="902"/>
        <end position="913"/>
    </location>
</feature>
<keyword evidence="8" id="KW-1185">Reference proteome</keyword>
<dbReference type="SUPFAM" id="SSF48371">
    <property type="entry name" value="ARM repeat"/>
    <property type="match status" value="1"/>
</dbReference>
<feature type="transmembrane region" description="Helical" evidence="5">
    <location>
        <begin position="1338"/>
        <end position="1361"/>
    </location>
</feature>
<dbReference type="GO" id="GO:0031267">
    <property type="term" value="F:small GTPase binding"/>
    <property type="evidence" value="ECO:0007669"/>
    <property type="project" value="InterPro"/>
</dbReference>
<keyword evidence="5" id="KW-0812">Transmembrane</keyword>
<gene>
    <name evidence="7" type="primary">PmUG01_13028000</name>
    <name evidence="7" type="ORF">PMUG01_13028000</name>
</gene>
<dbReference type="PANTHER" id="PTHR10997:SF60">
    <property type="entry name" value="IMPORTIN N-TERMINAL DOMAIN-CONTAINING PROTEIN"/>
    <property type="match status" value="1"/>
</dbReference>
<feature type="region of interest" description="Disordered" evidence="4">
    <location>
        <begin position="887"/>
        <end position="934"/>
    </location>
</feature>
<reference evidence="7 8" key="1">
    <citation type="submission" date="2016-06" db="EMBL/GenBank/DDBJ databases">
        <authorList>
            <consortium name="Pathogen Informatics"/>
        </authorList>
    </citation>
    <scope>NUCLEOTIDE SEQUENCE [LARGE SCALE GENOMIC DNA]</scope>
</reference>
<protein>
    <recommendedName>
        <fullName evidence="6">Importin N-terminal domain-containing protein</fullName>
    </recommendedName>
</protein>
<organism evidence="7 8">
    <name type="scientific">Plasmodium malariae</name>
    <dbReference type="NCBI Taxonomy" id="5858"/>
    <lineage>
        <taxon>Eukaryota</taxon>
        <taxon>Sar</taxon>
        <taxon>Alveolata</taxon>
        <taxon>Apicomplexa</taxon>
        <taxon>Aconoidasida</taxon>
        <taxon>Haemosporida</taxon>
        <taxon>Plasmodiidae</taxon>
        <taxon>Plasmodium</taxon>
        <taxon>Plasmodium (Plasmodium)</taxon>
    </lineage>
</organism>
<dbReference type="EMBL" id="LT594634">
    <property type="protein sequence ID" value="SCP02633.1"/>
    <property type="molecule type" value="Genomic_DNA"/>
</dbReference>
<evidence type="ECO:0000256" key="3">
    <source>
        <dbReference type="ARBA" id="ARBA00023242"/>
    </source>
</evidence>
<dbReference type="PROSITE" id="PS50166">
    <property type="entry name" value="IMPORTIN_B_NT"/>
    <property type="match status" value="1"/>
</dbReference>
<sequence length="1551" mass="183759">MEREVQQRKIIDALYDSWSNDEGRRKESEQILNEYEKEEFFIMCLLDICMYKSVHYNIRKLCIIYCKNLVVRYWHCRDELQYNNDVKKVVKGKIIEILNDVDNLINYYKEFCILLKKIARYELVHNFPELLECFLYNINIQKNNLNNLFIYLYLLHKILREQYNKKLLKDKKETFDISEKFIYTLGPFWNNSFNKYFQNNFEGPCICNNEEKCNKCYTIYNLIKECEKKLSFGEINQRVDTHEVDTILSATTVIRSSSSSTSSVKARYDNCDIGTDSSSQDHRCTDTTVQDNHDPTSDKKIKILKFLDSIILNLIINRNDIMKGMSSGTITGSANRSEGSGSINNMDSEWRKSFFNALINKTIYFLKFINKNSAVYYLKYLKFLLSSFLLMIEFHSSFHVYLKREITEKFICLFLKKNINIELNNYMNNYENKFVEIVNLCISILKSIFYHFCLNQYNLIKQKKVRENYLNVKNMICNSQDVHFDGYNDNTLEAKIMTNFVMNVKNVDCENNKKSSLFNKNLSFKDILTYIREEVKQALTNDDFILMHNQKALEIFDFLRLYCINISSEQIIDVTLNIKDDYETEENVFYNNAKDCLVQLSSEPFLFSIFNHFFEPLINSFHNYAHYLNNLPTNLKSIQISDFSQAIINLDGYLNIYYILYPSFHKKIKIEHILCMIQFFIDYLSIEYTHPLISYRIALIIKIWLKNYKVSFPFIDDITLLIYENIRLLYIHLLHKSVKSLIATRPVDSDNSNLPHHYALKSANFMPLLFFKFICLFKYIFKYEYVYSNYDYINEFLVGSLITILTKISFPKNIQKILEILSHIVFISNKEKDITIFKDNYNFLLDLYMNSNISIKEYLLNILVQILNKNFECGESLSDFMNKERISSSHHSGNQTIDQHVSNTSNQRSNQTNDQRDNHTNDQRANQSNSPSRKEKTCDDVILFYFSLDIIFYTLKAREQSFVYEENKGKGIALMNCSSGKSSIYPFTWEYSSYVKEVNLDIDKTINDNFYSLWLCILKLLSKMISPKNEEIIKKMCSLYISTTKFLCAYFKKLEEGLVPFEISNSCFDVIMEYFCLFIIHERHNYYLTFESVSTKILTNDILKNNMLSIVYNSFVLNDEGKMEKCIYILHLCLSIYKNDIKKEMPSLFSYIANFIVIFLIKVLLKYFSKYFNFYKYIKNIRQHGNQNNSNSSTNVCNSEEDNYDNTGISLFLSSENLTRDEKNKMTGSIYYTSSSTNKYNKNEEINIKIANYNKSHIKYIYDNIINYKHDENFVSDFFNFQNDIKRLLNITYLNNYDITVTFKNYNFYTVNEDNYTYVNKHSVYTLISIMSLYEANFLNFVLISFLSYFKISISLFIYSLFYQSQYIHNKNILISLLIFIYTLTQNYMFTDFASSIFVHTNFQNIACSKSFENFIFDKNKTTHLFICDKDEHILLVIELLKLINNILNTNKDIYIEKKNILHLSTVTSSLSGHKIFHSYNYNLILSKILKYDEFSNICNKALENVLTHLLDVSDVEEKNRKKIVVNYLKENIDNMNIALIDMYKKYVSSL</sequence>
<dbReference type="Pfam" id="PF03810">
    <property type="entry name" value="IBN_N"/>
    <property type="match status" value="1"/>
</dbReference>
<keyword evidence="2" id="KW-0813">Transport</keyword>
<evidence type="ECO:0000256" key="4">
    <source>
        <dbReference type="SAM" id="MobiDB-lite"/>
    </source>
</evidence>
<dbReference type="GO" id="GO:0006606">
    <property type="term" value="P:protein import into nucleus"/>
    <property type="evidence" value="ECO:0007669"/>
    <property type="project" value="TreeGrafter"/>
</dbReference>
<feature type="compositionally biased region" description="Polar residues" evidence="4">
    <location>
        <begin position="889"/>
        <end position="901"/>
    </location>
</feature>
<evidence type="ECO:0000256" key="2">
    <source>
        <dbReference type="ARBA" id="ARBA00022448"/>
    </source>
</evidence>
<accession>A0A1D3TCP2</accession>
<dbReference type="Gene3D" id="1.25.10.10">
    <property type="entry name" value="Leucine-rich Repeat Variant"/>
    <property type="match status" value="1"/>
</dbReference>
<proteinExistence type="predicted"/>
<dbReference type="VEuPathDB" id="PlasmoDB:PmUG01_13028000"/>
<keyword evidence="3" id="KW-0539">Nucleus</keyword>
<dbReference type="RefSeq" id="XP_028863666.1">
    <property type="nucleotide sequence ID" value="XM_029007259.1"/>
</dbReference>
<evidence type="ECO:0000259" key="6">
    <source>
        <dbReference type="PROSITE" id="PS50166"/>
    </source>
</evidence>
<evidence type="ECO:0000256" key="5">
    <source>
        <dbReference type="SAM" id="Phobius"/>
    </source>
</evidence>
<keyword evidence="5" id="KW-0472">Membrane</keyword>
<dbReference type="KEGG" id="pmal:PMUG01_13028000"/>